<gene>
    <name evidence="12" type="ORF">LCGC14_2126770</name>
</gene>
<dbReference type="EMBL" id="LAZR01026585">
    <property type="protein sequence ID" value="KKL68259.1"/>
    <property type="molecule type" value="Genomic_DNA"/>
</dbReference>
<dbReference type="GO" id="GO:0030313">
    <property type="term" value="C:cell envelope"/>
    <property type="evidence" value="ECO:0007669"/>
    <property type="project" value="UniProtKB-SubCell"/>
</dbReference>
<evidence type="ECO:0000256" key="4">
    <source>
        <dbReference type="ARBA" id="ARBA00022448"/>
    </source>
</evidence>
<dbReference type="GO" id="GO:0009061">
    <property type="term" value="P:anaerobic respiration"/>
    <property type="evidence" value="ECO:0007669"/>
    <property type="project" value="TreeGrafter"/>
</dbReference>
<dbReference type="InterPro" id="IPR017896">
    <property type="entry name" value="4Fe4S_Fe-S-bd"/>
</dbReference>
<evidence type="ECO:0000256" key="7">
    <source>
        <dbReference type="ARBA" id="ARBA00022737"/>
    </source>
</evidence>
<dbReference type="PROSITE" id="PS51379">
    <property type="entry name" value="4FE4S_FER_2"/>
    <property type="match status" value="2"/>
</dbReference>
<keyword evidence="6" id="KW-0479">Metal-binding</keyword>
<dbReference type="Pfam" id="PF13247">
    <property type="entry name" value="Fer4_11"/>
    <property type="match status" value="1"/>
</dbReference>
<comment type="cofactor">
    <cofactor evidence="1">
        <name>[3Fe-4S] cluster</name>
        <dbReference type="ChEBI" id="CHEBI:21137"/>
    </cofactor>
</comment>
<keyword evidence="10" id="KW-0411">Iron-sulfur</keyword>
<proteinExistence type="predicted"/>
<dbReference type="PANTHER" id="PTHR43518:SF1">
    <property type="entry name" value="RESPIRATORY NITRATE REDUCTASE 1 BETA CHAIN"/>
    <property type="match status" value="1"/>
</dbReference>
<dbReference type="PANTHER" id="PTHR43518">
    <property type="entry name" value="NITRATE REDUCTASE BETA SUBUNIT"/>
    <property type="match status" value="1"/>
</dbReference>
<dbReference type="GO" id="GO:0009055">
    <property type="term" value="F:electron transfer activity"/>
    <property type="evidence" value="ECO:0007669"/>
    <property type="project" value="TreeGrafter"/>
</dbReference>
<dbReference type="GO" id="GO:0046872">
    <property type="term" value="F:metal ion binding"/>
    <property type="evidence" value="ECO:0007669"/>
    <property type="project" value="UniProtKB-KW"/>
</dbReference>
<protein>
    <recommendedName>
        <fullName evidence="11">4Fe-4S ferredoxin-type domain-containing protein</fullName>
    </recommendedName>
</protein>
<evidence type="ECO:0000256" key="6">
    <source>
        <dbReference type="ARBA" id="ARBA00022723"/>
    </source>
</evidence>
<comment type="cofactor">
    <cofactor evidence="2">
        <name>[4Fe-4S] cluster</name>
        <dbReference type="ChEBI" id="CHEBI:49883"/>
    </cofactor>
</comment>
<accession>A0A0F9E2P9</accession>
<dbReference type="GO" id="GO:0016020">
    <property type="term" value="C:membrane"/>
    <property type="evidence" value="ECO:0007669"/>
    <property type="project" value="TreeGrafter"/>
</dbReference>
<comment type="caution">
    <text evidence="12">The sequence shown here is derived from an EMBL/GenBank/DDBJ whole genome shotgun (WGS) entry which is preliminary data.</text>
</comment>
<reference evidence="12" key="1">
    <citation type="journal article" date="2015" name="Nature">
        <title>Complex archaea that bridge the gap between prokaryotes and eukaryotes.</title>
        <authorList>
            <person name="Spang A."/>
            <person name="Saw J.H."/>
            <person name="Jorgensen S.L."/>
            <person name="Zaremba-Niedzwiedzka K."/>
            <person name="Martijn J."/>
            <person name="Lind A.E."/>
            <person name="van Eijk R."/>
            <person name="Schleper C."/>
            <person name="Guy L."/>
            <person name="Ettema T.J."/>
        </authorList>
    </citation>
    <scope>NUCLEOTIDE SEQUENCE</scope>
</reference>
<feature type="domain" description="4Fe-4S ferredoxin-type" evidence="11">
    <location>
        <begin position="163"/>
        <end position="192"/>
    </location>
</feature>
<feature type="domain" description="4Fe-4S ferredoxin-type" evidence="11">
    <location>
        <begin position="11"/>
        <end position="40"/>
    </location>
</feature>
<dbReference type="SUPFAM" id="SSF54862">
    <property type="entry name" value="4Fe-4S ferredoxins"/>
    <property type="match status" value="1"/>
</dbReference>
<evidence type="ECO:0000313" key="12">
    <source>
        <dbReference type="EMBL" id="KKL68259.1"/>
    </source>
</evidence>
<evidence type="ECO:0000256" key="3">
    <source>
        <dbReference type="ARBA" id="ARBA00004196"/>
    </source>
</evidence>
<keyword evidence="8" id="KW-0249">Electron transport</keyword>
<evidence type="ECO:0000259" key="11">
    <source>
        <dbReference type="PROSITE" id="PS51379"/>
    </source>
</evidence>
<evidence type="ECO:0000256" key="8">
    <source>
        <dbReference type="ARBA" id="ARBA00022982"/>
    </source>
</evidence>
<evidence type="ECO:0000256" key="1">
    <source>
        <dbReference type="ARBA" id="ARBA00001927"/>
    </source>
</evidence>
<keyword evidence="5" id="KW-0004">4Fe-4S</keyword>
<keyword evidence="7" id="KW-0677">Repeat</keyword>
<evidence type="ECO:0000256" key="5">
    <source>
        <dbReference type="ARBA" id="ARBA00022485"/>
    </source>
</evidence>
<sequence length="344" mass="39224">MPEPPKVKRQLAAVFDMNKCLGCQTCTIACKTLWTDQEGTDYMWWNIVSTLPGQGTPRGWQEMGGGFRDDEAQVSRIPLREEFGEASEFNYDEVFYGEQGLNVHLQPKTGDSSRGPLWDEDEASGEFPNSYFFYLQMICMHCTNPACLAACPRKAIYKRVDDGIVLIDEERCNGYRYCMEACPYKRIYFNHSRQVSQKCILCYPRVEQGVAPACFRQCPGRVRFIGFLDDEDSAVHKLVNVWRVALPLHPESGTQPNVYYVPPLSPPLFDQNGDIIEGSERIPREYLESLFGPQVHRVLDTLKSEIARTRGGERSEILDTLVAYQWKSMFGGLTRDPATLKRPT</sequence>
<comment type="subcellular location">
    <subcellularLocation>
        <location evidence="3">Cell envelope</location>
    </subcellularLocation>
</comment>
<keyword evidence="9" id="KW-0408">Iron</keyword>
<keyword evidence="4" id="KW-0813">Transport</keyword>
<evidence type="ECO:0000256" key="9">
    <source>
        <dbReference type="ARBA" id="ARBA00023004"/>
    </source>
</evidence>
<dbReference type="AlphaFoldDB" id="A0A0F9E2P9"/>
<dbReference type="Gene3D" id="3.30.70.20">
    <property type="match status" value="2"/>
</dbReference>
<evidence type="ECO:0000256" key="2">
    <source>
        <dbReference type="ARBA" id="ARBA00001966"/>
    </source>
</evidence>
<dbReference type="GO" id="GO:0051539">
    <property type="term" value="F:4 iron, 4 sulfur cluster binding"/>
    <property type="evidence" value="ECO:0007669"/>
    <property type="project" value="UniProtKB-KW"/>
</dbReference>
<evidence type="ECO:0000256" key="10">
    <source>
        <dbReference type="ARBA" id="ARBA00023014"/>
    </source>
</evidence>
<organism evidence="12">
    <name type="scientific">marine sediment metagenome</name>
    <dbReference type="NCBI Taxonomy" id="412755"/>
    <lineage>
        <taxon>unclassified sequences</taxon>
        <taxon>metagenomes</taxon>
        <taxon>ecological metagenomes</taxon>
    </lineage>
</organism>
<name>A0A0F9E2P9_9ZZZZ</name>